<dbReference type="Proteomes" id="UP000294498">
    <property type="component" value="Unassembled WGS sequence"/>
</dbReference>
<dbReference type="RefSeq" id="WP_133994595.1">
    <property type="nucleotide sequence ID" value="NZ_SODV01000001.1"/>
</dbReference>
<dbReference type="PANTHER" id="PTHR45947">
    <property type="entry name" value="SULFOQUINOVOSYL TRANSFERASE SQD2"/>
    <property type="match status" value="1"/>
</dbReference>
<keyword evidence="2" id="KW-0808">Transferase</keyword>
<evidence type="ECO:0000313" key="2">
    <source>
        <dbReference type="EMBL" id="TDX01960.1"/>
    </source>
</evidence>
<dbReference type="Pfam" id="PF13692">
    <property type="entry name" value="Glyco_trans_1_4"/>
    <property type="match status" value="1"/>
</dbReference>
<dbReference type="AlphaFoldDB" id="A0A4R8DUB8"/>
<feature type="domain" description="Glycosyltransferase subfamily 4-like N-terminal" evidence="1">
    <location>
        <begin position="13"/>
        <end position="174"/>
    </location>
</feature>
<dbReference type="InterPro" id="IPR028098">
    <property type="entry name" value="Glyco_trans_4-like_N"/>
</dbReference>
<gene>
    <name evidence="2" type="ORF">EDB95_3007</name>
</gene>
<dbReference type="PANTHER" id="PTHR45947:SF3">
    <property type="entry name" value="SULFOQUINOVOSYL TRANSFERASE SQD2"/>
    <property type="match status" value="1"/>
</dbReference>
<dbReference type="EMBL" id="SODV01000001">
    <property type="protein sequence ID" value="TDX01960.1"/>
    <property type="molecule type" value="Genomic_DNA"/>
</dbReference>
<comment type="caution">
    <text evidence="2">The sequence shown here is derived from an EMBL/GenBank/DDBJ whole genome shotgun (WGS) entry which is preliminary data.</text>
</comment>
<dbReference type="OrthoDB" id="9792322at2"/>
<keyword evidence="3" id="KW-1185">Reference proteome</keyword>
<reference evidence="2 3" key="1">
    <citation type="submission" date="2019-03" db="EMBL/GenBank/DDBJ databases">
        <title>Genomic Encyclopedia of Type Strains, Phase IV (KMG-IV): sequencing the most valuable type-strain genomes for metagenomic binning, comparative biology and taxonomic classification.</title>
        <authorList>
            <person name="Goeker M."/>
        </authorList>
    </citation>
    <scope>NUCLEOTIDE SEQUENCE [LARGE SCALE GENOMIC DNA]</scope>
    <source>
        <strain evidence="2 3">DSM 100059</strain>
    </source>
</reference>
<protein>
    <submittedName>
        <fullName evidence="2">Glycosyltransferase involved in cell wall biosynthesis</fullName>
    </submittedName>
</protein>
<accession>A0A4R8DUB8</accession>
<organism evidence="2 3">
    <name type="scientific">Dinghuibacter silviterrae</name>
    <dbReference type="NCBI Taxonomy" id="1539049"/>
    <lineage>
        <taxon>Bacteria</taxon>
        <taxon>Pseudomonadati</taxon>
        <taxon>Bacteroidota</taxon>
        <taxon>Chitinophagia</taxon>
        <taxon>Chitinophagales</taxon>
        <taxon>Chitinophagaceae</taxon>
        <taxon>Dinghuibacter</taxon>
    </lineage>
</organism>
<evidence type="ECO:0000313" key="3">
    <source>
        <dbReference type="Proteomes" id="UP000294498"/>
    </source>
</evidence>
<dbReference type="Gene3D" id="3.40.50.2000">
    <property type="entry name" value="Glycogen Phosphorylase B"/>
    <property type="match status" value="2"/>
</dbReference>
<dbReference type="GO" id="GO:0016757">
    <property type="term" value="F:glycosyltransferase activity"/>
    <property type="evidence" value="ECO:0007669"/>
    <property type="project" value="TreeGrafter"/>
</dbReference>
<evidence type="ECO:0000259" key="1">
    <source>
        <dbReference type="Pfam" id="PF13579"/>
    </source>
</evidence>
<name>A0A4R8DUB8_9BACT</name>
<sequence length="361" mass="40755">MKIVHVVEAFASGIAVFINSLVENMKEDQHLIIHGEREHVMKADEVKRQFKGVHVSFLRWPSACRNIRPLKDIRASLELYRFLKDLRDNREVDVVHLHSSKGGFLGRVVCRLLRIRKVIYTPNGAPFLVGKSAFSNRLYKVLEQLGARFGGKVVCCSLSEWQAYRDLGIDATQINNGIKLTGEPSKAPLDDTGFTVVTSGRIAAQKNPTLFNAIARYFEEWSTITFVWVGDGDERARLTARNIHVTGWLPKEQASALIRDADVYLSTARFEGLSFAGLEALQLEKPVLLTDCIGNRDMHARGSNGDLFKNEGEAVVKLLRYFNNRLMLPVMGRHSAALCASEFNIQDTYHQYRSLYKSDII</sequence>
<dbReference type="InterPro" id="IPR050194">
    <property type="entry name" value="Glycosyltransferase_grp1"/>
</dbReference>
<dbReference type="Pfam" id="PF13579">
    <property type="entry name" value="Glyco_trans_4_4"/>
    <property type="match status" value="1"/>
</dbReference>
<proteinExistence type="predicted"/>
<dbReference type="SUPFAM" id="SSF53756">
    <property type="entry name" value="UDP-Glycosyltransferase/glycogen phosphorylase"/>
    <property type="match status" value="1"/>
</dbReference>